<protein>
    <recommendedName>
        <fullName evidence="5">NPH3 domain-containing protein</fullName>
    </recommendedName>
</protein>
<keyword evidence="7" id="KW-1185">Reference proteome</keyword>
<evidence type="ECO:0000256" key="3">
    <source>
        <dbReference type="PROSITE-ProRule" id="PRU00982"/>
    </source>
</evidence>
<feature type="domain" description="NPH3" evidence="5">
    <location>
        <begin position="257"/>
        <end position="533"/>
    </location>
</feature>
<dbReference type="AlphaFoldDB" id="A0ABC9HF73"/>
<comment type="pathway">
    <text evidence="1">Protein modification; protein ubiquitination.</text>
</comment>
<reference evidence="6 7" key="1">
    <citation type="submission" date="2024-10" db="EMBL/GenBank/DDBJ databases">
        <authorList>
            <person name="Ryan C."/>
        </authorList>
    </citation>
    <scope>NUCLEOTIDE SEQUENCE [LARGE SCALE GENOMIC DNA]</scope>
</reference>
<evidence type="ECO:0000259" key="5">
    <source>
        <dbReference type="PROSITE" id="PS51649"/>
    </source>
</evidence>
<evidence type="ECO:0000256" key="1">
    <source>
        <dbReference type="ARBA" id="ARBA00004906"/>
    </source>
</evidence>
<keyword evidence="2" id="KW-0833">Ubl conjugation pathway</keyword>
<dbReference type="InterPro" id="IPR011333">
    <property type="entry name" value="SKP1/BTB/POZ_sf"/>
</dbReference>
<dbReference type="Pfam" id="PF03000">
    <property type="entry name" value="NPH3"/>
    <property type="match status" value="1"/>
</dbReference>
<dbReference type="SUPFAM" id="SSF54695">
    <property type="entry name" value="POZ domain"/>
    <property type="match status" value="1"/>
</dbReference>
<feature type="compositionally biased region" description="Basic residues" evidence="4">
    <location>
        <begin position="656"/>
        <end position="666"/>
    </location>
</feature>
<proteinExistence type="inferred from homology"/>
<organism evidence="6 7">
    <name type="scientific">Urochloa decumbens</name>
    <dbReference type="NCBI Taxonomy" id="240449"/>
    <lineage>
        <taxon>Eukaryota</taxon>
        <taxon>Viridiplantae</taxon>
        <taxon>Streptophyta</taxon>
        <taxon>Embryophyta</taxon>
        <taxon>Tracheophyta</taxon>
        <taxon>Spermatophyta</taxon>
        <taxon>Magnoliopsida</taxon>
        <taxon>Liliopsida</taxon>
        <taxon>Poales</taxon>
        <taxon>Poaceae</taxon>
        <taxon>PACMAD clade</taxon>
        <taxon>Panicoideae</taxon>
        <taxon>Panicodae</taxon>
        <taxon>Paniceae</taxon>
        <taxon>Melinidinae</taxon>
        <taxon>Urochloa</taxon>
    </lineage>
</organism>
<comment type="similarity">
    <text evidence="3">Belongs to the NPH3 family.</text>
</comment>
<dbReference type="Proteomes" id="UP001497457">
    <property type="component" value="Unassembled WGS sequence"/>
</dbReference>
<evidence type="ECO:0000256" key="4">
    <source>
        <dbReference type="SAM" id="MobiDB-lite"/>
    </source>
</evidence>
<gene>
    <name evidence="6" type="ORF">URODEC1_LOCUS125294</name>
</gene>
<name>A0ABC9HF73_9POAL</name>
<comment type="caution">
    <text evidence="6">The sequence shown here is derived from an EMBL/GenBank/DDBJ whole genome shotgun (WGS) entry which is preliminary data.</text>
</comment>
<accession>A0ABC9HF73</accession>
<feature type="compositionally biased region" description="Low complexity" evidence="4">
    <location>
        <begin position="590"/>
        <end position="601"/>
    </location>
</feature>
<feature type="region of interest" description="Disordered" evidence="4">
    <location>
        <begin position="404"/>
        <end position="429"/>
    </location>
</feature>
<dbReference type="InterPro" id="IPR043454">
    <property type="entry name" value="NPH3/RPT2-like"/>
</dbReference>
<evidence type="ECO:0000256" key="2">
    <source>
        <dbReference type="ARBA" id="ARBA00022786"/>
    </source>
</evidence>
<dbReference type="PROSITE" id="PS51649">
    <property type="entry name" value="NPH3"/>
    <property type="match status" value="1"/>
</dbReference>
<dbReference type="InterPro" id="IPR027356">
    <property type="entry name" value="NPH3_dom"/>
</dbReference>
<sequence length="666" mass="71216">MEWSGMESASTSIYEMTWMRGCSEFGNVCAVACKAKPPPAANSACLQLPPWTGSPSGMHPHSCFNNPVGDADECVHVFSAGFRPRRSLPTSPSGSPTPSSLCTRTDVNDELCLYYYTQAVMVPRCGYIRRAVAAATKDKDKDHSAASVELDLSSIPGGADAFEKAARYCYGANFEINARNAAALRCAAAFLDMADLPRRVDEFLAQAALPSAVAVLRSCEVLLPAAEELGVACRAADAVALRICNEALFPTRSSPPGWWAAELAALSPASFQKVATALRCRRASPEVLAAAASAYAELALAEVLADPSRADQRALVESVVEVLPSGADAPIPAALLCRVLHAAVNTEASAKTCRDLELRVAAVLEQATAGDLFSVALDGAGERVRNADTVRRVVAAFVERQQAADSHQAERRNRRSSMSEAVDSSGKSAMEKVARMVDEVAAEMATEESLGISRFVGVAGAVPKEARACHDGVYRAVDIYLKTHPALDEIEREKVCSVMDPLKLSYQARLHASQNKRLPLQAVLSALYYDQLKLRSAGSEDADDYDTRSAAEQARAQAMADASLARENEALRSELARMQAYVSGMQQQHSKGSASSRAASPAEKKKKASFAFLGSVSRTLSKLNPFRGGGWAIKDTASVADGGRHNSSNAVQQHVVKPKRRRFSIS</sequence>
<feature type="region of interest" description="Disordered" evidence="4">
    <location>
        <begin position="640"/>
        <end position="666"/>
    </location>
</feature>
<evidence type="ECO:0000313" key="7">
    <source>
        <dbReference type="Proteomes" id="UP001497457"/>
    </source>
</evidence>
<dbReference type="EMBL" id="CAXIPR030005754">
    <property type="protein sequence ID" value="CAM0152483.1"/>
    <property type="molecule type" value="Genomic_DNA"/>
</dbReference>
<feature type="region of interest" description="Disordered" evidence="4">
    <location>
        <begin position="583"/>
        <end position="602"/>
    </location>
</feature>
<evidence type="ECO:0000313" key="6">
    <source>
        <dbReference type="EMBL" id="CAM0152483.1"/>
    </source>
</evidence>
<dbReference type="PANTHER" id="PTHR32370">
    <property type="entry name" value="OS12G0117600 PROTEIN"/>
    <property type="match status" value="1"/>
</dbReference>
<dbReference type="Gene3D" id="3.30.710.10">
    <property type="entry name" value="Potassium Channel Kv1.1, Chain A"/>
    <property type="match status" value="1"/>
</dbReference>